<gene>
    <name evidence="2" type="ORF">SDC9_169129</name>
</gene>
<organism evidence="2">
    <name type="scientific">bioreactor metagenome</name>
    <dbReference type="NCBI Taxonomy" id="1076179"/>
    <lineage>
        <taxon>unclassified sequences</taxon>
        <taxon>metagenomes</taxon>
        <taxon>ecological metagenomes</taxon>
    </lineage>
</organism>
<feature type="domain" description="GmrSD restriction endonucleases C-terminal" evidence="1">
    <location>
        <begin position="22"/>
        <end position="120"/>
    </location>
</feature>
<comment type="caution">
    <text evidence="2">The sequence shown here is derived from an EMBL/GenBank/DDBJ whole genome shotgun (WGS) entry which is preliminary data.</text>
</comment>
<dbReference type="EMBL" id="VSSQ01069802">
    <property type="protein sequence ID" value="MPN21749.1"/>
    <property type="molecule type" value="Genomic_DNA"/>
</dbReference>
<accession>A0A645G7I6</accession>
<name>A0A645G7I6_9ZZZZ</name>
<reference evidence="2" key="1">
    <citation type="submission" date="2019-08" db="EMBL/GenBank/DDBJ databases">
        <authorList>
            <person name="Kucharzyk K."/>
            <person name="Murdoch R.W."/>
            <person name="Higgins S."/>
            <person name="Loffler F."/>
        </authorList>
    </citation>
    <scope>NUCLEOTIDE SEQUENCE</scope>
</reference>
<dbReference type="Pfam" id="PF07510">
    <property type="entry name" value="GmrSD_C"/>
    <property type="match status" value="1"/>
</dbReference>
<evidence type="ECO:0000313" key="2">
    <source>
        <dbReference type="EMBL" id="MPN21749.1"/>
    </source>
</evidence>
<sequence>MLVYLNEYLFAKEKGMSFILGSKYDIEHIMPYSGNNLQEIRKDAEIDSEEEFAGLVNKLGNKILLEEKINRSIGNEWFRTKVSTKLENKTGYIDSAYPIACALVSTYKNESKPYWMKDDISTATKNASNRIAKFIFDD</sequence>
<dbReference type="AlphaFoldDB" id="A0A645G7I6"/>
<dbReference type="InterPro" id="IPR011089">
    <property type="entry name" value="GmrSD_C"/>
</dbReference>
<protein>
    <recommendedName>
        <fullName evidence="1">GmrSD restriction endonucleases C-terminal domain-containing protein</fullName>
    </recommendedName>
</protein>
<evidence type="ECO:0000259" key="1">
    <source>
        <dbReference type="Pfam" id="PF07510"/>
    </source>
</evidence>
<proteinExistence type="predicted"/>